<dbReference type="Proteomes" id="UP000823485">
    <property type="component" value="Unassembled WGS sequence"/>
</dbReference>
<keyword evidence="1" id="KW-0472">Membrane</keyword>
<accession>A0ABS2R430</accession>
<dbReference type="RefSeq" id="WP_077109713.1">
    <property type="nucleotide sequence ID" value="NZ_JAFBFH010000007.1"/>
</dbReference>
<protein>
    <submittedName>
        <fullName evidence="4">Uncharacterized protein</fullName>
    </submittedName>
</protein>
<evidence type="ECO:0000259" key="2">
    <source>
        <dbReference type="Pfam" id="PF24911"/>
    </source>
</evidence>
<evidence type="ECO:0000313" key="5">
    <source>
        <dbReference type="Proteomes" id="UP000823485"/>
    </source>
</evidence>
<keyword evidence="1" id="KW-1133">Transmembrane helix</keyword>
<dbReference type="InterPro" id="IPR057359">
    <property type="entry name" value="YfjL_N"/>
</dbReference>
<gene>
    <name evidence="4" type="ORF">JOC94_001355</name>
</gene>
<keyword evidence="5" id="KW-1185">Reference proteome</keyword>
<name>A0ABS2R430_9BACI</name>
<dbReference type="EMBL" id="JAFBFH010000007">
    <property type="protein sequence ID" value="MBM7714383.1"/>
    <property type="molecule type" value="Genomic_DNA"/>
</dbReference>
<dbReference type="Pfam" id="PF24911">
    <property type="entry name" value="YfjL_C"/>
    <property type="match status" value="1"/>
</dbReference>
<comment type="caution">
    <text evidence="4">The sequence shown here is derived from an EMBL/GenBank/DDBJ whole genome shotgun (WGS) entry which is preliminary data.</text>
</comment>
<reference evidence="4 5" key="1">
    <citation type="submission" date="2021-01" db="EMBL/GenBank/DDBJ databases">
        <title>Genomic Encyclopedia of Type Strains, Phase IV (KMG-IV): sequencing the most valuable type-strain genomes for metagenomic binning, comparative biology and taxonomic classification.</title>
        <authorList>
            <person name="Goeker M."/>
        </authorList>
    </citation>
    <scope>NUCLEOTIDE SEQUENCE [LARGE SCALE GENOMIC DNA]</scope>
    <source>
        <strain evidence="4 5">DSM 105453</strain>
    </source>
</reference>
<evidence type="ECO:0000259" key="3">
    <source>
        <dbReference type="Pfam" id="PF25425"/>
    </source>
</evidence>
<evidence type="ECO:0000256" key="1">
    <source>
        <dbReference type="SAM" id="Phobius"/>
    </source>
</evidence>
<dbReference type="InterPro" id="IPR056905">
    <property type="entry name" value="YfjL_C"/>
</dbReference>
<feature type="domain" description="YfjL-like N-terminal" evidence="3">
    <location>
        <begin position="3"/>
        <end position="95"/>
    </location>
</feature>
<sequence length="230" mass="26057">MKKKKRIYGSLIIMLWAPTLFFYIDFNGNAVSDLFSKQALDSYLTKTYLNEPFHILDGFFNLKIGGYTYEGEQVASEKGFEFEVTGALQPKVAFDAKRDTSLRDRLENEASEEIRELLIKDVPDIIHVEVQLDSLTGTLDSNTKWSKTGPLAKPMHIHMMIQADGKTKKDVANTMKAIQQLLNANHYVYDSVTINANVVEGQKMPGYVKFSGSFTSNKTIREKDIQQLSN</sequence>
<evidence type="ECO:0000313" key="4">
    <source>
        <dbReference type="EMBL" id="MBM7714383.1"/>
    </source>
</evidence>
<proteinExistence type="predicted"/>
<organism evidence="4 5">
    <name type="scientific">Siminovitchia thermophila</name>
    <dbReference type="NCBI Taxonomy" id="1245522"/>
    <lineage>
        <taxon>Bacteria</taxon>
        <taxon>Bacillati</taxon>
        <taxon>Bacillota</taxon>
        <taxon>Bacilli</taxon>
        <taxon>Bacillales</taxon>
        <taxon>Bacillaceae</taxon>
        <taxon>Siminovitchia</taxon>
    </lineage>
</organism>
<dbReference type="Pfam" id="PF25425">
    <property type="entry name" value="YfjL_N"/>
    <property type="match status" value="1"/>
</dbReference>
<feature type="domain" description="YfjL-like C-terminal" evidence="2">
    <location>
        <begin position="109"/>
        <end position="225"/>
    </location>
</feature>
<feature type="transmembrane region" description="Helical" evidence="1">
    <location>
        <begin position="7"/>
        <end position="24"/>
    </location>
</feature>
<keyword evidence="1" id="KW-0812">Transmembrane</keyword>